<dbReference type="EMBL" id="KZ825887">
    <property type="protein sequence ID" value="PYH93708.1"/>
    <property type="molecule type" value="Genomic_DNA"/>
</dbReference>
<organism evidence="2 3">
    <name type="scientific">Aspergillus ellipticus CBS 707.79</name>
    <dbReference type="NCBI Taxonomy" id="1448320"/>
    <lineage>
        <taxon>Eukaryota</taxon>
        <taxon>Fungi</taxon>
        <taxon>Dikarya</taxon>
        <taxon>Ascomycota</taxon>
        <taxon>Pezizomycotina</taxon>
        <taxon>Eurotiomycetes</taxon>
        <taxon>Eurotiomycetidae</taxon>
        <taxon>Eurotiales</taxon>
        <taxon>Aspergillaceae</taxon>
        <taxon>Aspergillus</taxon>
        <taxon>Aspergillus subgen. Circumdati</taxon>
    </lineage>
</organism>
<dbReference type="Proteomes" id="UP000247810">
    <property type="component" value="Unassembled WGS sequence"/>
</dbReference>
<proteinExistence type="predicted"/>
<dbReference type="AlphaFoldDB" id="A0A319DZR6"/>
<keyword evidence="3" id="KW-1185">Reference proteome</keyword>
<sequence length="163" mass="18929">MVRYGNSMVSPTMTLVLPRPTQTPSAARCDGDLSVARPGNEWHLLHEWERPRSNRAKKKKKRGKMLKKKKTGKWNRRRHSSILFGTQRRKSLFRFIQRQLLSHFFFPSLPLCPTVRVSFSFICLHREIINQAATSVGFLYTLFGDSSYQDVDSRLYAVVETPT</sequence>
<evidence type="ECO:0000313" key="3">
    <source>
        <dbReference type="Proteomes" id="UP000247810"/>
    </source>
</evidence>
<name>A0A319DZR6_9EURO</name>
<accession>A0A319DZR6</accession>
<evidence type="ECO:0000256" key="1">
    <source>
        <dbReference type="SAM" id="MobiDB-lite"/>
    </source>
</evidence>
<dbReference type="VEuPathDB" id="FungiDB:BO71DRAFT_251096"/>
<evidence type="ECO:0000313" key="2">
    <source>
        <dbReference type="EMBL" id="PYH93708.1"/>
    </source>
</evidence>
<protein>
    <submittedName>
        <fullName evidence="2">Uncharacterized protein</fullName>
    </submittedName>
</protein>
<reference evidence="2 3" key="1">
    <citation type="submission" date="2018-02" db="EMBL/GenBank/DDBJ databases">
        <title>The genomes of Aspergillus section Nigri reveals drivers in fungal speciation.</title>
        <authorList>
            <consortium name="DOE Joint Genome Institute"/>
            <person name="Vesth T.C."/>
            <person name="Nybo J."/>
            <person name="Theobald S."/>
            <person name="Brandl J."/>
            <person name="Frisvad J.C."/>
            <person name="Nielsen K.F."/>
            <person name="Lyhne E.K."/>
            <person name="Kogle M.E."/>
            <person name="Kuo A."/>
            <person name="Riley R."/>
            <person name="Clum A."/>
            <person name="Nolan M."/>
            <person name="Lipzen A."/>
            <person name="Salamov A."/>
            <person name="Henrissat B."/>
            <person name="Wiebenga A."/>
            <person name="De vries R.P."/>
            <person name="Grigoriev I.V."/>
            <person name="Mortensen U.H."/>
            <person name="Andersen M.R."/>
            <person name="Baker S.E."/>
        </authorList>
    </citation>
    <scope>NUCLEOTIDE SEQUENCE [LARGE SCALE GENOMIC DNA]</scope>
    <source>
        <strain evidence="2 3">CBS 707.79</strain>
    </source>
</reference>
<gene>
    <name evidence="2" type="ORF">BO71DRAFT_251096</name>
</gene>
<dbReference type="OrthoDB" id="10634265at2759"/>
<feature type="region of interest" description="Disordered" evidence="1">
    <location>
        <begin position="53"/>
        <end position="74"/>
    </location>
</feature>